<reference evidence="12" key="1">
    <citation type="submission" date="2013-04" db="EMBL/GenBank/DDBJ databases">
        <title>Zunongwangia sp. 22II14-10F7 Genome Sequencing.</title>
        <authorList>
            <person name="Lai Q."/>
            <person name="Shao Z."/>
        </authorList>
    </citation>
    <scope>NUCLEOTIDE SEQUENCE [LARGE SCALE GENOMIC DNA]</scope>
    <source>
        <strain evidence="12">22II14-10F7</strain>
    </source>
</reference>
<evidence type="ECO:0000256" key="9">
    <source>
        <dbReference type="SAM" id="SignalP"/>
    </source>
</evidence>
<dbReference type="InterPro" id="IPR008969">
    <property type="entry name" value="CarboxyPept-like_regulatory"/>
</dbReference>
<dbReference type="InterPro" id="IPR039426">
    <property type="entry name" value="TonB-dep_rcpt-like"/>
</dbReference>
<dbReference type="Pfam" id="PF07715">
    <property type="entry name" value="Plug"/>
    <property type="match status" value="1"/>
</dbReference>
<evidence type="ECO:0000256" key="7">
    <source>
        <dbReference type="PROSITE-ProRule" id="PRU01360"/>
    </source>
</evidence>
<feature type="domain" description="TonB-dependent receptor plug" evidence="10">
    <location>
        <begin position="149"/>
        <end position="227"/>
    </location>
</feature>
<dbReference type="OrthoDB" id="8764943at2"/>
<dbReference type="InterPro" id="IPR036942">
    <property type="entry name" value="Beta-barrel_TonB_sf"/>
</dbReference>
<keyword evidence="12" id="KW-0675">Receptor</keyword>
<protein>
    <submittedName>
        <fullName evidence="12">TonB-dependent outer membrane receptor</fullName>
    </submittedName>
</protein>
<dbReference type="PANTHER" id="PTHR40980">
    <property type="entry name" value="PLUG DOMAIN-CONTAINING PROTEIN"/>
    <property type="match status" value="1"/>
</dbReference>
<comment type="similarity">
    <text evidence="7">Belongs to the TonB-dependent receptor family.</text>
</comment>
<dbReference type="PANTHER" id="PTHR40980:SF4">
    <property type="entry name" value="TONB-DEPENDENT RECEPTOR-LIKE BETA-BARREL DOMAIN-CONTAINING PROTEIN"/>
    <property type="match status" value="1"/>
</dbReference>
<dbReference type="EMBL" id="ARYN01000016">
    <property type="protein sequence ID" value="ORL44284.1"/>
    <property type="molecule type" value="Genomic_DNA"/>
</dbReference>
<keyword evidence="9" id="KW-0732">Signal</keyword>
<keyword evidence="2 7" id="KW-0813">Transport</keyword>
<accession>A0A1Y1T104</accession>
<dbReference type="Gene3D" id="2.60.40.1120">
    <property type="entry name" value="Carboxypeptidase-like, regulatory domain"/>
    <property type="match status" value="1"/>
</dbReference>
<evidence type="ECO:0000256" key="2">
    <source>
        <dbReference type="ARBA" id="ARBA00022448"/>
    </source>
</evidence>
<dbReference type="STRING" id="1185767.IIF7_16242"/>
<dbReference type="SUPFAM" id="SSF49464">
    <property type="entry name" value="Carboxypeptidase regulatory domain-like"/>
    <property type="match status" value="1"/>
</dbReference>
<comment type="caution">
    <text evidence="12">The sequence shown here is derived from an EMBL/GenBank/DDBJ whole genome shotgun (WGS) entry which is preliminary data.</text>
</comment>
<evidence type="ECO:0000256" key="8">
    <source>
        <dbReference type="SAM" id="MobiDB-lite"/>
    </source>
</evidence>
<proteinExistence type="inferred from homology"/>
<evidence type="ECO:0000313" key="12">
    <source>
        <dbReference type="EMBL" id="ORL44284.1"/>
    </source>
</evidence>
<dbReference type="RefSeq" id="WP_084842759.1">
    <property type="nucleotide sequence ID" value="NZ_ARYN01000016.1"/>
</dbReference>
<keyword evidence="3 7" id="KW-1134">Transmembrane beta strand</keyword>
<feature type="signal peptide" evidence="9">
    <location>
        <begin position="1"/>
        <end position="27"/>
    </location>
</feature>
<comment type="subcellular location">
    <subcellularLocation>
        <location evidence="1 7">Cell outer membrane</location>
        <topology evidence="1 7">Multi-pass membrane protein</topology>
    </subcellularLocation>
</comment>
<feature type="domain" description="Outer membrane protein beta-barrel" evidence="11">
    <location>
        <begin position="389"/>
        <end position="817"/>
    </location>
</feature>
<dbReference type="InterPro" id="IPR041700">
    <property type="entry name" value="OMP_b-brl_3"/>
</dbReference>
<evidence type="ECO:0000259" key="11">
    <source>
        <dbReference type="Pfam" id="PF14905"/>
    </source>
</evidence>
<sequence length="842" mass="95215">MTAKFNFRQSLALLFFLSLNITLFAQSADYTVSGKVIDNDLKVPLEYATVSIIDANNPSKVTGGVTDIDGNFAIEVAEGTYNIKVEFISYESKNFNNRKVNSDLNLGTIALGVSSASLDEVVVRAETTQVDVRLDKKVYNIGKDLTTAGGTVSDALNNVPSVSVDVEGGISLRGNENVRILINGKPSAMAGFGSTDVLSQLPADAIERVEVITSPSARYDAEGTAGILNIILRKDKTLGFNGSLTLTGGDPANAGASANINYRTEKFNLFNTTGYRYRKSPGNGFNDTEYFEDREIPLLEDIFYDRNIEDRDMDRENKGFNTNLGLEYYINDQSSITGSIFYRNGDDEDLTTNISQYFLDGAESLGTTRSELETEDDESYQFAVNYINKFNDEGHQLTADFQYDINKETQAAYISELVDYNNTGVDDISIPREETNTLEDRTEYLLQADYVLPLGENSQFEAGYRGNFENTVTDYELRQENDNGVLAINENQTNIFDYTENVQALYTQYGSKFGDFSFLLGLRLENTNLKGNIDSQLTEEELREEFGFQINTNFDNNYLGLFPTVNLIFELGEEENITLGYNRRINRPRGWFINPFPSRNSRTNIFQGNPNLQPAFSNAFDIGYLKRWKKLTFTSSVYFQRETDAFQRVQDNITISGPNDTEVDVIRTLPINLGTNDRLGAELGFLYNPASWLRLNGSFNFFQFNIEGEFEGTDYSQENNSWFGRFSSKVSLPLGVDWQTNAFYMGPSDEIQGQRDGMLSIDLALSKDIFNDNATISANVSDLLNSRRRQGTTTTDMFTQYSEFQWRQRQINVSLIYRFNQQKNQQRRENRNMEDNDMEGDF</sequence>
<keyword evidence="13" id="KW-1185">Reference proteome</keyword>
<dbReference type="Pfam" id="PF14905">
    <property type="entry name" value="OMP_b-brl_3"/>
    <property type="match status" value="1"/>
</dbReference>
<feature type="chain" id="PRO_5012847265" evidence="9">
    <location>
        <begin position="28"/>
        <end position="842"/>
    </location>
</feature>
<dbReference type="PROSITE" id="PS52016">
    <property type="entry name" value="TONB_DEPENDENT_REC_3"/>
    <property type="match status" value="1"/>
</dbReference>
<gene>
    <name evidence="12" type="ORF">IIF7_16242</name>
</gene>
<evidence type="ECO:0000256" key="4">
    <source>
        <dbReference type="ARBA" id="ARBA00022692"/>
    </source>
</evidence>
<dbReference type="AlphaFoldDB" id="A0A1Y1T104"/>
<dbReference type="InterPro" id="IPR037066">
    <property type="entry name" value="Plug_dom_sf"/>
</dbReference>
<dbReference type="Pfam" id="PF13715">
    <property type="entry name" value="CarbopepD_reg_2"/>
    <property type="match status" value="1"/>
</dbReference>
<evidence type="ECO:0000256" key="6">
    <source>
        <dbReference type="ARBA" id="ARBA00023237"/>
    </source>
</evidence>
<dbReference type="SUPFAM" id="SSF56935">
    <property type="entry name" value="Porins"/>
    <property type="match status" value="1"/>
</dbReference>
<organism evidence="12 13">
    <name type="scientific">Zunongwangia atlantica 22II14-10F7</name>
    <dbReference type="NCBI Taxonomy" id="1185767"/>
    <lineage>
        <taxon>Bacteria</taxon>
        <taxon>Pseudomonadati</taxon>
        <taxon>Bacteroidota</taxon>
        <taxon>Flavobacteriia</taxon>
        <taxon>Flavobacteriales</taxon>
        <taxon>Flavobacteriaceae</taxon>
        <taxon>Zunongwangia</taxon>
    </lineage>
</organism>
<dbReference type="GO" id="GO:0009279">
    <property type="term" value="C:cell outer membrane"/>
    <property type="evidence" value="ECO:0007669"/>
    <property type="project" value="UniProtKB-SubCell"/>
</dbReference>
<evidence type="ECO:0000259" key="10">
    <source>
        <dbReference type="Pfam" id="PF07715"/>
    </source>
</evidence>
<evidence type="ECO:0000256" key="3">
    <source>
        <dbReference type="ARBA" id="ARBA00022452"/>
    </source>
</evidence>
<evidence type="ECO:0000256" key="1">
    <source>
        <dbReference type="ARBA" id="ARBA00004571"/>
    </source>
</evidence>
<dbReference type="InterPro" id="IPR012910">
    <property type="entry name" value="Plug_dom"/>
</dbReference>
<keyword evidence="5 7" id="KW-0472">Membrane</keyword>
<keyword evidence="4 7" id="KW-0812">Transmembrane</keyword>
<evidence type="ECO:0000256" key="5">
    <source>
        <dbReference type="ARBA" id="ARBA00023136"/>
    </source>
</evidence>
<dbReference type="Gene3D" id="2.170.130.10">
    <property type="entry name" value="TonB-dependent receptor, plug domain"/>
    <property type="match status" value="1"/>
</dbReference>
<evidence type="ECO:0000313" key="13">
    <source>
        <dbReference type="Proteomes" id="UP000192746"/>
    </source>
</evidence>
<keyword evidence="6 7" id="KW-0998">Cell outer membrane</keyword>
<feature type="region of interest" description="Disordered" evidence="8">
    <location>
        <begin position="822"/>
        <end position="842"/>
    </location>
</feature>
<name>A0A1Y1T104_9FLAO</name>
<dbReference type="Gene3D" id="2.40.170.20">
    <property type="entry name" value="TonB-dependent receptor, beta-barrel domain"/>
    <property type="match status" value="1"/>
</dbReference>
<dbReference type="Proteomes" id="UP000192746">
    <property type="component" value="Unassembled WGS sequence"/>
</dbReference>